<evidence type="ECO:0000256" key="8">
    <source>
        <dbReference type="RuleBase" id="RU364108"/>
    </source>
</evidence>
<keyword evidence="7 8" id="KW-0539">Nucleus</keyword>
<dbReference type="Pfam" id="PF21192">
    <property type="entry name" value="OB_NMD3"/>
    <property type="match status" value="1"/>
</dbReference>
<proteinExistence type="inferred from homology"/>
<evidence type="ECO:0000259" key="9">
    <source>
        <dbReference type="Pfam" id="PF04981"/>
    </source>
</evidence>
<dbReference type="InterPro" id="IPR048898">
    <property type="entry name" value="OB_NMD3"/>
</dbReference>
<dbReference type="Proteomes" id="UP000749559">
    <property type="component" value="Unassembled WGS sequence"/>
</dbReference>
<name>A0A8J1UUL0_OWEFU</name>
<dbReference type="GO" id="GO:0043023">
    <property type="term" value="F:ribosomal large subunit binding"/>
    <property type="evidence" value="ECO:0007669"/>
    <property type="project" value="InterPro"/>
</dbReference>
<keyword evidence="13" id="KW-1185">Reference proteome</keyword>
<dbReference type="PANTHER" id="PTHR12746:SF2">
    <property type="entry name" value="60S RIBOSOMAL EXPORT PROTEIN NMD3"/>
    <property type="match status" value="1"/>
</dbReference>
<evidence type="ECO:0000256" key="5">
    <source>
        <dbReference type="ARBA" id="ARBA00022490"/>
    </source>
</evidence>
<dbReference type="AlphaFoldDB" id="A0A8J1UUL0"/>
<evidence type="ECO:0000256" key="7">
    <source>
        <dbReference type="ARBA" id="ARBA00023242"/>
    </source>
</evidence>
<evidence type="ECO:0000256" key="2">
    <source>
        <dbReference type="ARBA" id="ARBA00009794"/>
    </source>
</evidence>
<feature type="domain" description="60S ribosomal export protein NMD3 SH3" evidence="11">
    <location>
        <begin position="249"/>
        <end position="295"/>
    </location>
</feature>
<evidence type="ECO:0000313" key="12">
    <source>
        <dbReference type="EMBL" id="CAH1772405.1"/>
    </source>
</evidence>
<dbReference type="InterPro" id="IPR007064">
    <property type="entry name" value="Nmd3_N"/>
</dbReference>
<gene>
    <name evidence="12" type="ORF">OFUS_LOCUS174</name>
</gene>
<evidence type="ECO:0000256" key="6">
    <source>
        <dbReference type="ARBA" id="ARBA00022927"/>
    </source>
</evidence>
<dbReference type="Pfam" id="PF21193">
    <property type="entry name" value="NMD_SH3"/>
    <property type="match status" value="1"/>
</dbReference>
<comment type="caution">
    <text evidence="12">The sequence shown here is derived from an EMBL/GenBank/DDBJ whole genome shotgun (WGS) entry which is preliminary data.</text>
</comment>
<dbReference type="GO" id="GO:0005634">
    <property type="term" value="C:nucleus"/>
    <property type="evidence" value="ECO:0007669"/>
    <property type="project" value="UniProtKB-SubCell"/>
</dbReference>
<keyword evidence="4 8" id="KW-0813">Transport</keyword>
<evidence type="ECO:0000259" key="10">
    <source>
        <dbReference type="Pfam" id="PF21192"/>
    </source>
</evidence>
<dbReference type="InterPro" id="IPR039768">
    <property type="entry name" value="Nmd3"/>
</dbReference>
<dbReference type="GO" id="GO:0015031">
    <property type="term" value="P:protein transport"/>
    <property type="evidence" value="ECO:0007669"/>
    <property type="project" value="UniProtKB-KW"/>
</dbReference>
<evidence type="ECO:0000256" key="3">
    <source>
        <dbReference type="ARBA" id="ARBA00017035"/>
    </source>
</evidence>
<dbReference type="GO" id="GO:0005737">
    <property type="term" value="C:cytoplasm"/>
    <property type="evidence" value="ECO:0007669"/>
    <property type="project" value="UniProtKB-SubCell"/>
</dbReference>
<evidence type="ECO:0000256" key="4">
    <source>
        <dbReference type="ARBA" id="ARBA00022448"/>
    </source>
</evidence>
<evidence type="ECO:0000313" key="13">
    <source>
        <dbReference type="Proteomes" id="UP000749559"/>
    </source>
</evidence>
<feature type="domain" description="60S ribosomal export protein NMD3 OB-fold" evidence="10">
    <location>
        <begin position="314"/>
        <end position="404"/>
    </location>
</feature>
<reference evidence="12" key="1">
    <citation type="submission" date="2022-03" db="EMBL/GenBank/DDBJ databases">
        <authorList>
            <person name="Martin C."/>
        </authorList>
    </citation>
    <scope>NUCLEOTIDE SEQUENCE</scope>
</reference>
<comment type="subcellular location">
    <subcellularLocation>
        <location evidence="8">Cytoplasm</location>
    </subcellularLocation>
    <subcellularLocation>
        <location evidence="8">Nucleus</location>
    </subcellularLocation>
</comment>
<dbReference type="Pfam" id="PF04981">
    <property type="entry name" value="NMD3"/>
    <property type="match status" value="1"/>
</dbReference>
<comment type="function">
    <text evidence="1 8">Acts as an adapter for the XPO1/CRM1-mediated export of the 60S ribosomal subunit.</text>
</comment>
<dbReference type="EMBL" id="CAIIXF020000001">
    <property type="protein sequence ID" value="CAH1772405.1"/>
    <property type="molecule type" value="Genomic_DNA"/>
</dbReference>
<feature type="domain" description="Nmd3 N-terminal" evidence="9">
    <location>
        <begin position="17"/>
        <end position="246"/>
    </location>
</feature>
<organism evidence="12 13">
    <name type="scientific">Owenia fusiformis</name>
    <name type="common">Polychaete worm</name>
    <dbReference type="NCBI Taxonomy" id="6347"/>
    <lineage>
        <taxon>Eukaryota</taxon>
        <taxon>Metazoa</taxon>
        <taxon>Spiralia</taxon>
        <taxon>Lophotrochozoa</taxon>
        <taxon>Annelida</taxon>
        <taxon>Polychaeta</taxon>
        <taxon>Sedentaria</taxon>
        <taxon>Canalipalpata</taxon>
        <taxon>Sabellida</taxon>
        <taxon>Oweniida</taxon>
        <taxon>Oweniidae</taxon>
        <taxon>Owenia</taxon>
    </lineage>
</organism>
<keyword evidence="5 8" id="KW-0963">Cytoplasm</keyword>
<keyword evidence="6 8" id="KW-0653">Protein transport</keyword>
<protein>
    <recommendedName>
        <fullName evidence="3 8">60S ribosomal export protein NMD3</fullName>
    </recommendedName>
</protein>
<dbReference type="OrthoDB" id="203821at2759"/>
<accession>A0A8J1UUL0</accession>
<dbReference type="PANTHER" id="PTHR12746">
    <property type="entry name" value="NONSENSE-MEDIATED MRNA DECAY PROTEIN 3"/>
    <property type="match status" value="1"/>
</dbReference>
<evidence type="ECO:0000256" key="1">
    <source>
        <dbReference type="ARBA" id="ARBA00002269"/>
    </source>
</evidence>
<evidence type="ECO:0000259" key="11">
    <source>
        <dbReference type="Pfam" id="PF21193"/>
    </source>
</evidence>
<sequence length="505" mass="57847">MEYIQQQNNASLGTILCCKCGVSIAPNPANMCVGCLQSEVDITEGIPKSATLYFCRNCERYLQPPSQWISAALESRELLAVCLKKLKSGLSKVRLVDAGFIWTEPHSKRIKMKLAVQKEVNNGAILQQNFVVEFTVNNQMCNDCHKVEAKDYWKAVVQLRQKASHKKTFFYLEQMMLKHQAHSNTVNIKENYEGLDFFFAQKNDARKLTEFIQQVVPCRYKTAQELVSHDVHNNTYVYKYTYSVEIVPICKDNIVCLSTKMAQSLGNISQICICHRVTQTLHIIDPNTLQVAEISGTTFWRDPFKTLCAPKDFTEYIIMQLEFIEPSKHRHPLSTKHVLAEVWVVKASEIGSDEGQYFCKTHLGHLLNVGDSVLGYDLRFSNVNDANLEKMSPDRIPDVVIVKKVYADKAKRNRKRNWKLRHMDRLMEGSQTSSIENQYTDFLEDLEEDPDLRHNVNIYKDTNKIAVDQDDTDDENVPTVSLQEMLDDLHISTDATGEEGAEMQE</sequence>
<comment type="similarity">
    <text evidence="2 8">Belongs to the NMD3 family.</text>
</comment>
<dbReference type="GO" id="GO:0000055">
    <property type="term" value="P:ribosomal large subunit export from nucleus"/>
    <property type="evidence" value="ECO:0007669"/>
    <property type="project" value="TreeGrafter"/>
</dbReference>
<dbReference type="InterPro" id="IPR048899">
    <property type="entry name" value="NMD_SH3"/>
</dbReference>